<reference evidence="4" key="2">
    <citation type="submission" date="2015-01" db="EMBL/GenBank/DDBJ databases">
        <title>Evolutionary Origins and Diversification of the Mycorrhizal Mutualists.</title>
        <authorList>
            <consortium name="DOE Joint Genome Institute"/>
            <consortium name="Mycorrhizal Genomics Consortium"/>
            <person name="Kohler A."/>
            <person name="Kuo A."/>
            <person name="Nagy L.G."/>
            <person name="Floudas D."/>
            <person name="Copeland A."/>
            <person name="Barry K.W."/>
            <person name="Cichocki N."/>
            <person name="Veneault-Fourrey C."/>
            <person name="LaButti K."/>
            <person name="Lindquist E.A."/>
            <person name="Lipzen A."/>
            <person name="Lundell T."/>
            <person name="Morin E."/>
            <person name="Murat C."/>
            <person name="Riley R."/>
            <person name="Ohm R."/>
            <person name="Sun H."/>
            <person name="Tunlid A."/>
            <person name="Henrissat B."/>
            <person name="Grigoriev I.V."/>
            <person name="Hibbett D.S."/>
            <person name="Martin F."/>
        </authorList>
    </citation>
    <scope>NUCLEOTIDE SEQUENCE [LARGE SCALE GENOMIC DNA]</scope>
    <source>
        <strain evidence="4">Ve08.2h10</strain>
    </source>
</reference>
<accession>A0A0D0D340</accession>
<dbReference type="HOGENOM" id="CLU_035509_15_1_1"/>
<dbReference type="InterPro" id="IPR045340">
    <property type="entry name" value="DUF6533"/>
</dbReference>
<evidence type="ECO:0000259" key="2">
    <source>
        <dbReference type="Pfam" id="PF20151"/>
    </source>
</evidence>
<feature type="non-terminal residue" evidence="3">
    <location>
        <position position="204"/>
    </location>
</feature>
<keyword evidence="1" id="KW-0812">Transmembrane</keyword>
<proteinExistence type="predicted"/>
<feature type="transmembrane region" description="Helical" evidence="1">
    <location>
        <begin position="45"/>
        <end position="66"/>
    </location>
</feature>
<feature type="transmembrane region" description="Helical" evidence="1">
    <location>
        <begin position="158"/>
        <end position="180"/>
    </location>
</feature>
<feature type="transmembrane region" description="Helical" evidence="1">
    <location>
        <begin position="104"/>
        <end position="126"/>
    </location>
</feature>
<feature type="transmembrane region" description="Helical" evidence="1">
    <location>
        <begin position="13"/>
        <end position="33"/>
    </location>
</feature>
<dbReference type="OrthoDB" id="2636268at2759"/>
<gene>
    <name evidence="3" type="ORF">PAXRUDRAFT_121995</name>
</gene>
<dbReference type="EMBL" id="KN825456">
    <property type="protein sequence ID" value="KIK90897.1"/>
    <property type="molecule type" value="Genomic_DNA"/>
</dbReference>
<dbReference type="AlphaFoldDB" id="A0A0D0D340"/>
<keyword evidence="4" id="KW-1185">Reference proteome</keyword>
<evidence type="ECO:0000256" key="1">
    <source>
        <dbReference type="SAM" id="Phobius"/>
    </source>
</evidence>
<feature type="transmembrane region" description="Helical" evidence="1">
    <location>
        <begin position="72"/>
        <end position="92"/>
    </location>
</feature>
<organism evidence="3 4">
    <name type="scientific">Paxillus rubicundulus Ve08.2h10</name>
    <dbReference type="NCBI Taxonomy" id="930991"/>
    <lineage>
        <taxon>Eukaryota</taxon>
        <taxon>Fungi</taxon>
        <taxon>Dikarya</taxon>
        <taxon>Basidiomycota</taxon>
        <taxon>Agaricomycotina</taxon>
        <taxon>Agaricomycetes</taxon>
        <taxon>Agaricomycetidae</taxon>
        <taxon>Boletales</taxon>
        <taxon>Paxilineae</taxon>
        <taxon>Paxillaceae</taxon>
        <taxon>Paxillus</taxon>
    </lineage>
</organism>
<dbReference type="Proteomes" id="UP000054538">
    <property type="component" value="Unassembled WGS sequence"/>
</dbReference>
<evidence type="ECO:0000313" key="3">
    <source>
        <dbReference type="EMBL" id="KIK90897.1"/>
    </source>
</evidence>
<dbReference type="Pfam" id="PF20151">
    <property type="entry name" value="DUF6533"/>
    <property type="match status" value="1"/>
</dbReference>
<protein>
    <recommendedName>
        <fullName evidence="2">DUF6533 domain-containing protein</fullName>
    </recommendedName>
</protein>
<feature type="domain" description="DUF6533" evidence="2">
    <location>
        <begin position="16"/>
        <end position="61"/>
    </location>
</feature>
<keyword evidence="1" id="KW-0472">Membrane</keyword>
<name>A0A0D0D340_9AGAM</name>
<reference evidence="3 4" key="1">
    <citation type="submission" date="2014-04" db="EMBL/GenBank/DDBJ databases">
        <authorList>
            <consortium name="DOE Joint Genome Institute"/>
            <person name="Kuo A."/>
            <person name="Kohler A."/>
            <person name="Jargeat P."/>
            <person name="Nagy L.G."/>
            <person name="Floudas D."/>
            <person name="Copeland A."/>
            <person name="Barry K.W."/>
            <person name="Cichocki N."/>
            <person name="Veneault-Fourrey C."/>
            <person name="LaButti K."/>
            <person name="Lindquist E.A."/>
            <person name="Lipzen A."/>
            <person name="Lundell T."/>
            <person name="Morin E."/>
            <person name="Murat C."/>
            <person name="Sun H."/>
            <person name="Tunlid A."/>
            <person name="Henrissat B."/>
            <person name="Grigoriev I.V."/>
            <person name="Hibbett D.S."/>
            <person name="Martin F."/>
            <person name="Nordberg H.P."/>
            <person name="Cantor M.N."/>
            <person name="Hua S.X."/>
        </authorList>
    </citation>
    <scope>NUCLEOTIDE SEQUENCE [LARGE SCALE GENOMIC DNA]</scope>
    <source>
        <strain evidence="3 4">Ve08.2h10</strain>
    </source>
</reference>
<evidence type="ECO:0000313" key="4">
    <source>
        <dbReference type="Proteomes" id="UP000054538"/>
    </source>
</evidence>
<keyword evidence="1" id="KW-1133">Transmembrane helix</keyword>
<dbReference type="InParanoid" id="A0A0D0D340"/>
<sequence>MSSLGALLNGFQLLDYMSVAGAAAVCYDYILTFSREVSWLAGKSWSVMSILFIAARYLGLALAIFLSGVAMFHILIWGGLIYIFVTKAIMILRVAVMFNHPKRTMYILSFLYFLVVIEQFIMYFLWIGPHTDLIFSTANLADDTICSIQLGRNVMFPIYGGIPVGLFDLLILALSLYRFAVHAVETRKMLGRTKVNVYMRLLFE</sequence>